<evidence type="ECO:0000256" key="1">
    <source>
        <dbReference type="ARBA" id="ARBA00001947"/>
    </source>
</evidence>
<dbReference type="AlphaFoldDB" id="A0A4Z0W626"/>
<dbReference type="Gene3D" id="3.40.630.10">
    <property type="entry name" value="Zn peptidases"/>
    <property type="match status" value="1"/>
</dbReference>
<keyword evidence="3 7" id="KW-0378">Hydrolase</keyword>
<comment type="cofactor">
    <cofactor evidence="1">
        <name>Zn(2+)</name>
        <dbReference type="ChEBI" id="CHEBI:29105"/>
    </cofactor>
</comment>
<dbReference type="PANTHER" id="PTHR15162:SF7">
    <property type="entry name" value="SUCCINYLGLUTAMATE DESUCCINYLASE"/>
    <property type="match status" value="1"/>
</dbReference>
<dbReference type="GO" id="GO:0016788">
    <property type="term" value="F:hydrolase activity, acting on ester bonds"/>
    <property type="evidence" value="ECO:0007669"/>
    <property type="project" value="InterPro"/>
</dbReference>
<dbReference type="InterPro" id="IPR055438">
    <property type="entry name" value="AstE_AspA_cat"/>
</dbReference>
<dbReference type="GO" id="GO:0046872">
    <property type="term" value="F:metal ion binding"/>
    <property type="evidence" value="ECO:0007669"/>
    <property type="project" value="UniProtKB-KW"/>
</dbReference>
<sequence>MPSATIDFLHTSLTEDIPATAIETPGALLTWEAPGILSVEPHEPSHLPAAIISVGVHGDETVPVRLVDHWLRGLVEKELRVQRPLLVLLANPGAVQAGTRFVEHNMNRLFSSSAALGEDAESRRARVLMKAVQWFVERHPDGLHFDLHSTIKPSDRERFALVPPACAERPLTNLMKWFQRFAVDAWVQNRSAAATFANFSAGLGYLSATLELGQVSAIDEPLDRFMPIIPELEGLAQGPSTPSGHQTQGYQVLREIIRPEGEFEVCLQDFVNFRPLTAGTVIARGETEEWTIEQTGDALLFLNAQVPVGHRVALVIRPN</sequence>
<dbReference type="SUPFAM" id="SSF53187">
    <property type="entry name" value="Zn-dependent exopeptidases"/>
    <property type="match status" value="1"/>
</dbReference>
<evidence type="ECO:0000259" key="6">
    <source>
        <dbReference type="Pfam" id="PF24827"/>
    </source>
</evidence>
<organism evidence="7 8">
    <name type="scientific">Natronospirillum operosum</name>
    <dbReference type="NCBI Taxonomy" id="2759953"/>
    <lineage>
        <taxon>Bacteria</taxon>
        <taxon>Pseudomonadati</taxon>
        <taxon>Pseudomonadota</taxon>
        <taxon>Gammaproteobacteria</taxon>
        <taxon>Oceanospirillales</taxon>
        <taxon>Natronospirillaceae</taxon>
        <taxon>Natronospirillum</taxon>
    </lineage>
</organism>
<reference evidence="7 8" key="1">
    <citation type="submission" date="2019-04" db="EMBL/GenBank/DDBJ databases">
        <title>Natronospirillum operosus gen. nov., sp. nov., a haloalkaliphilic satellite isolated from decaying biomass of laboratory culture of cyanobacterium Geitlerinema sp. and proposal of Natronospirillaceae fam. nov. and Saccharospirillaceae fam. nov.</title>
        <authorList>
            <person name="Kevbrin V."/>
            <person name="Boltyanskaya Y."/>
            <person name="Koziaeva V."/>
            <person name="Grouzdev D.S."/>
            <person name="Park M."/>
            <person name="Cho J."/>
        </authorList>
    </citation>
    <scope>NUCLEOTIDE SEQUENCE [LARGE SCALE GENOMIC DNA]</scope>
    <source>
        <strain evidence="7 8">G-116</strain>
    </source>
</reference>
<evidence type="ECO:0000256" key="3">
    <source>
        <dbReference type="ARBA" id="ARBA00022801"/>
    </source>
</evidence>
<dbReference type="RefSeq" id="WP_135485010.1">
    <property type="nucleotide sequence ID" value="NZ_SRMF01000016.1"/>
</dbReference>
<keyword evidence="2" id="KW-0479">Metal-binding</keyword>
<keyword evidence="4" id="KW-0862">Zinc</keyword>
<gene>
    <name evidence="7" type="ORF">E4656_19540</name>
</gene>
<dbReference type="Pfam" id="PF04952">
    <property type="entry name" value="AstE_AspA_hybrid"/>
    <property type="match status" value="1"/>
</dbReference>
<protein>
    <submittedName>
        <fullName evidence="7">Succinylglutamate desuccinylase</fullName>
        <ecNumber evidence="7">3.5.1.96</ecNumber>
    </submittedName>
</protein>
<dbReference type="Proteomes" id="UP000297475">
    <property type="component" value="Unassembled WGS sequence"/>
</dbReference>
<evidence type="ECO:0000259" key="5">
    <source>
        <dbReference type="Pfam" id="PF04952"/>
    </source>
</evidence>
<name>A0A4Z0W626_9GAMM</name>
<evidence type="ECO:0000256" key="4">
    <source>
        <dbReference type="ARBA" id="ARBA00022833"/>
    </source>
</evidence>
<dbReference type="NCBIfam" id="NF003706">
    <property type="entry name" value="PRK05324.1"/>
    <property type="match status" value="1"/>
</dbReference>
<evidence type="ECO:0000313" key="8">
    <source>
        <dbReference type="Proteomes" id="UP000297475"/>
    </source>
</evidence>
<comment type="caution">
    <text evidence="7">The sequence shown here is derived from an EMBL/GenBank/DDBJ whole genome shotgun (WGS) entry which is preliminary data.</text>
</comment>
<keyword evidence="8" id="KW-1185">Reference proteome</keyword>
<dbReference type="InterPro" id="IPR007036">
    <property type="entry name" value="Aste_AspA_hybrid_dom"/>
</dbReference>
<evidence type="ECO:0000313" key="7">
    <source>
        <dbReference type="EMBL" id="TGG90199.1"/>
    </source>
</evidence>
<dbReference type="Pfam" id="PF24827">
    <property type="entry name" value="AstE_AspA_cat"/>
    <property type="match status" value="1"/>
</dbReference>
<feature type="domain" description="Succinylglutamate desuccinylase/Aspartoacylase catalytic" evidence="6">
    <location>
        <begin position="48"/>
        <end position="219"/>
    </location>
</feature>
<feature type="domain" description="AstE/AspA barrel-sandwich hybrid" evidence="5">
    <location>
        <begin position="246"/>
        <end position="318"/>
    </location>
</feature>
<proteinExistence type="predicted"/>
<dbReference type="InterPro" id="IPR050178">
    <property type="entry name" value="AspA/AstE_fam"/>
</dbReference>
<accession>A0A4Z0W626</accession>
<dbReference type="EC" id="3.5.1.96" evidence="7"/>
<dbReference type="EMBL" id="SRMF01000016">
    <property type="protein sequence ID" value="TGG90199.1"/>
    <property type="molecule type" value="Genomic_DNA"/>
</dbReference>
<dbReference type="OrthoDB" id="5290473at2"/>
<evidence type="ECO:0000256" key="2">
    <source>
        <dbReference type="ARBA" id="ARBA00022723"/>
    </source>
</evidence>
<dbReference type="GO" id="GO:0009017">
    <property type="term" value="F:succinylglutamate desuccinylase activity"/>
    <property type="evidence" value="ECO:0007669"/>
    <property type="project" value="UniProtKB-EC"/>
</dbReference>
<dbReference type="PANTHER" id="PTHR15162">
    <property type="entry name" value="ASPARTOACYLASE"/>
    <property type="match status" value="1"/>
</dbReference>